<dbReference type="RefSeq" id="WP_379770445.1">
    <property type="nucleotide sequence ID" value="NZ_JBHSJF010000006.1"/>
</dbReference>
<evidence type="ECO:0000313" key="3">
    <source>
        <dbReference type="Proteomes" id="UP001595796"/>
    </source>
</evidence>
<evidence type="ECO:0000259" key="1">
    <source>
        <dbReference type="Pfam" id="PF03886"/>
    </source>
</evidence>
<name>A0ABV9Z295_9HYPH</name>
<organism evidence="2 3">
    <name type="scientific">Flaviflagellibacter deserti</name>
    <dbReference type="NCBI Taxonomy" id="2267266"/>
    <lineage>
        <taxon>Bacteria</taxon>
        <taxon>Pseudomonadati</taxon>
        <taxon>Pseudomonadota</taxon>
        <taxon>Alphaproteobacteria</taxon>
        <taxon>Hyphomicrobiales</taxon>
        <taxon>Flaviflagellibacter</taxon>
    </lineage>
</organism>
<reference evidence="3" key="1">
    <citation type="journal article" date="2019" name="Int. J. Syst. Evol. Microbiol.">
        <title>The Global Catalogue of Microorganisms (GCM) 10K type strain sequencing project: providing services to taxonomists for standard genome sequencing and annotation.</title>
        <authorList>
            <consortium name="The Broad Institute Genomics Platform"/>
            <consortium name="The Broad Institute Genome Sequencing Center for Infectious Disease"/>
            <person name="Wu L."/>
            <person name="Ma J."/>
        </authorList>
    </citation>
    <scope>NUCLEOTIDE SEQUENCE [LARGE SCALE GENOMIC DNA]</scope>
    <source>
        <strain evidence="3">CGMCC 1.16444</strain>
    </source>
</reference>
<dbReference type="Proteomes" id="UP001595796">
    <property type="component" value="Unassembled WGS sequence"/>
</dbReference>
<accession>A0ABV9Z295</accession>
<feature type="domain" description="ABC-type transport auxiliary lipoprotein component" evidence="1">
    <location>
        <begin position="37"/>
        <end position="192"/>
    </location>
</feature>
<dbReference type="Gene3D" id="3.40.50.10610">
    <property type="entry name" value="ABC-type transport auxiliary lipoprotein component"/>
    <property type="match status" value="1"/>
</dbReference>
<evidence type="ECO:0000313" key="2">
    <source>
        <dbReference type="EMBL" id="MFC5068252.1"/>
    </source>
</evidence>
<dbReference type="Pfam" id="PF03886">
    <property type="entry name" value="ABC_trans_aux"/>
    <property type="match status" value="1"/>
</dbReference>
<protein>
    <submittedName>
        <fullName evidence="2">ABC-type transport auxiliary lipoprotein family protein</fullName>
    </submittedName>
</protein>
<dbReference type="SUPFAM" id="SSF159594">
    <property type="entry name" value="XCC0632-like"/>
    <property type="match status" value="1"/>
</dbReference>
<dbReference type="InterPro" id="IPR005586">
    <property type="entry name" value="ABC_trans_aux"/>
</dbReference>
<keyword evidence="3" id="KW-1185">Reference proteome</keyword>
<sequence>MLPTQSELGSARRVLAVASIALALGGCLAERPNATFDLAAAQGFQGRAASGKGVLVVAEPTAIQTIDSQSMVVRSGDQVSYVPGSQWSDRLPKLLQTRIVQSFENAGRIGSVGRSDDRLSGDYQLLTDIRTFEINAGGGAQARVEIAAKIVSTRDGRVLSGRVFSAQAPAGGAINGSSASSSLDRALSQVLSELVGWASGIV</sequence>
<gene>
    <name evidence="2" type="ORF">ACFPFW_09525</name>
</gene>
<dbReference type="EMBL" id="JBHSJF010000006">
    <property type="protein sequence ID" value="MFC5068252.1"/>
    <property type="molecule type" value="Genomic_DNA"/>
</dbReference>
<keyword evidence="2" id="KW-0449">Lipoprotein</keyword>
<proteinExistence type="predicted"/>
<comment type="caution">
    <text evidence="2">The sequence shown here is derived from an EMBL/GenBank/DDBJ whole genome shotgun (WGS) entry which is preliminary data.</text>
</comment>